<comment type="caution">
    <text evidence="2">The sequence shown here is derived from an EMBL/GenBank/DDBJ whole genome shotgun (WGS) entry which is preliminary data.</text>
</comment>
<evidence type="ECO:0000313" key="3">
    <source>
        <dbReference type="Proteomes" id="UP000321523"/>
    </source>
</evidence>
<dbReference type="SUPFAM" id="SSF53448">
    <property type="entry name" value="Nucleotide-diphospho-sugar transferases"/>
    <property type="match status" value="2"/>
</dbReference>
<dbReference type="PANTHER" id="PTHR43685">
    <property type="entry name" value="GLYCOSYLTRANSFERASE"/>
    <property type="match status" value="1"/>
</dbReference>
<organism evidence="2 3">
    <name type="scientific">Skermanella aerolata</name>
    <dbReference type="NCBI Taxonomy" id="393310"/>
    <lineage>
        <taxon>Bacteria</taxon>
        <taxon>Pseudomonadati</taxon>
        <taxon>Pseudomonadota</taxon>
        <taxon>Alphaproteobacteria</taxon>
        <taxon>Rhodospirillales</taxon>
        <taxon>Azospirillaceae</taxon>
        <taxon>Skermanella</taxon>
    </lineage>
</organism>
<dbReference type="Proteomes" id="UP000321523">
    <property type="component" value="Unassembled WGS sequence"/>
</dbReference>
<dbReference type="CDD" id="cd00761">
    <property type="entry name" value="Glyco_tranf_GTA_type"/>
    <property type="match status" value="2"/>
</dbReference>
<accession>A0A512DWH9</accession>
<gene>
    <name evidence="2" type="ORF">SAE02_49830</name>
</gene>
<dbReference type="Pfam" id="PF00535">
    <property type="entry name" value="Glycos_transf_2"/>
    <property type="match status" value="2"/>
</dbReference>
<dbReference type="PANTHER" id="PTHR43685:SF2">
    <property type="entry name" value="GLYCOSYLTRANSFERASE 2-LIKE DOMAIN-CONTAINING PROTEIN"/>
    <property type="match status" value="1"/>
</dbReference>
<dbReference type="Gene3D" id="3.90.550.10">
    <property type="entry name" value="Spore Coat Polysaccharide Biosynthesis Protein SpsA, Chain A"/>
    <property type="match status" value="2"/>
</dbReference>
<name>A0A512DWH9_9PROT</name>
<feature type="domain" description="Glycosyltransferase 2-like" evidence="1">
    <location>
        <begin position="4"/>
        <end position="168"/>
    </location>
</feature>
<protein>
    <recommendedName>
        <fullName evidence="1">Glycosyltransferase 2-like domain-containing protein</fullName>
    </recommendedName>
</protein>
<dbReference type="AlphaFoldDB" id="A0A512DWH9"/>
<dbReference type="RefSeq" id="WP_052831645.1">
    <property type="nucleotide sequence ID" value="NZ_BJYZ01000024.1"/>
</dbReference>
<feature type="domain" description="Glycosyltransferase 2-like" evidence="1">
    <location>
        <begin position="327"/>
        <end position="442"/>
    </location>
</feature>
<keyword evidence="3" id="KW-1185">Reference proteome</keyword>
<dbReference type="InterPro" id="IPR001173">
    <property type="entry name" value="Glyco_trans_2-like"/>
</dbReference>
<proteinExistence type="predicted"/>
<evidence type="ECO:0000259" key="1">
    <source>
        <dbReference type="Pfam" id="PF00535"/>
    </source>
</evidence>
<dbReference type="InterPro" id="IPR029044">
    <property type="entry name" value="Nucleotide-diphossugar_trans"/>
</dbReference>
<dbReference type="InterPro" id="IPR050834">
    <property type="entry name" value="Glycosyltransf_2"/>
</dbReference>
<evidence type="ECO:0000313" key="2">
    <source>
        <dbReference type="EMBL" id="GEO40835.1"/>
    </source>
</evidence>
<dbReference type="EMBL" id="BJYZ01000024">
    <property type="protein sequence ID" value="GEO40835.1"/>
    <property type="molecule type" value="Genomic_DNA"/>
</dbReference>
<sequence>MITVLFSTFNGADTLPEMLDSLTRLVPPPGGWKLVAVDNGSTDGSGDLLRSAAGRLPLTVLTEPAKGKNRALNRGLEAVEGDLVVLTDDDIVAAGDWLTAWAAAADRLPEFDIFGGRIVPRWGMEPPDWLLGEVPLGPVYAATDPAWTEGPIRAGCVWGPNMAVRRRVFDAGHRFDERIGPDGTMAYAMGSETEFTLRLESLGFRCAHSPAPVVEHQIGAASMTQQWILRRAYRYGRGERLQQLAAGGSRDARLFGYPRWIVRQWGEKQIGLMRASLRGTERERFRLRWDVSRLRGALAVKQDEAPSSTVVELRPPPPVTGEAPRFSVVIPTHNRAGHLAEAIRSVHDQTYPAHEIVVVDDGSTDDTAQVVEELIRDGMPVRYLRQANQGAAAARNRGIRAAEGDWVALLDSDDTWLPGKLEAAAALIAADGAVDFIHSRCVHDFELAAGGVPEPVLTVEQRCDPAALMGGWHIKTSSVAIRSTLLDRLDSLFPTDLRTCEDYELFWRAVTAARRIGFSSEPDTVIANIPTSLSREDAMVLPRMMDNIEAMSRVIRWLDGHPRQARLRPILEGRRYWAARILLTRAARERRLLEMLGWLLRHGLSRFEIGRAVVSAGRGVVNGENPSGL</sequence>
<reference evidence="2 3" key="1">
    <citation type="submission" date="2019-07" db="EMBL/GenBank/DDBJ databases">
        <title>Whole genome shotgun sequence of Skermanella aerolata NBRC 106429.</title>
        <authorList>
            <person name="Hosoyama A."/>
            <person name="Uohara A."/>
            <person name="Ohji S."/>
            <person name="Ichikawa N."/>
        </authorList>
    </citation>
    <scope>NUCLEOTIDE SEQUENCE [LARGE SCALE GENOMIC DNA]</scope>
    <source>
        <strain evidence="2 3">NBRC 106429</strain>
    </source>
</reference>